<feature type="compositionally biased region" description="Polar residues" evidence="1">
    <location>
        <begin position="17"/>
        <end position="29"/>
    </location>
</feature>
<sequence>MFSIEDCIIQVATPLSTRGSRSSDLSTTNCEEKRGEGGRVHFTNPYVNKTSVYKGSKILRAARSQRVKEQNIMLLECRNHLTTAGARRICNQLAKFNYAAAVKTNTPINDIEGQINEKVETIVLKMNEKI</sequence>
<proteinExistence type="predicted"/>
<dbReference type="EMBL" id="BGPR01003457">
    <property type="protein sequence ID" value="GBM88379.1"/>
    <property type="molecule type" value="Genomic_DNA"/>
</dbReference>
<protein>
    <submittedName>
        <fullName evidence="2">Uncharacterized protein</fullName>
    </submittedName>
</protein>
<comment type="caution">
    <text evidence="2">The sequence shown here is derived from an EMBL/GenBank/DDBJ whole genome shotgun (WGS) entry which is preliminary data.</text>
</comment>
<evidence type="ECO:0000256" key="1">
    <source>
        <dbReference type="SAM" id="MobiDB-lite"/>
    </source>
</evidence>
<feature type="region of interest" description="Disordered" evidence="1">
    <location>
        <begin position="17"/>
        <end position="37"/>
    </location>
</feature>
<name>A0A4Y2JG08_ARAVE</name>
<accession>A0A4Y2JG08</accession>
<dbReference type="AlphaFoldDB" id="A0A4Y2JG08"/>
<evidence type="ECO:0000313" key="3">
    <source>
        <dbReference type="Proteomes" id="UP000499080"/>
    </source>
</evidence>
<gene>
    <name evidence="2" type="ORF">AVEN_265909_1</name>
</gene>
<organism evidence="2 3">
    <name type="scientific">Araneus ventricosus</name>
    <name type="common">Orbweaver spider</name>
    <name type="synonym">Epeira ventricosa</name>
    <dbReference type="NCBI Taxonomy" id="182803"/>
    <lineage>
        <taxon>Eukaryota</taxon>
        <taxon>Metazoa</taxon>
        <taxon>Ecdysozoa</taxon>
        <taxon>Arthropoda</taxon>
        <taxon>Chelicerata</taxon>
        <taxon>Arachnida</taxon>
        <taxon>Araneae</taxon>
        <taxon>Araneomorphae</taxon>
        <taxon>Entelegynae</taxon>
        <taxon>Araneoidea</taxon>
        <taxon>Araneidae</taxon>
        <taxon>Araneus</taxon>
    </lineage>
</organism>
<dbReference type="Proteomes" id="UP000499080">
    <property type="component" value="Unassembled WGS sequence"/>
</dbReference>
<reference evidence="2 3" key="1">
    <citation type="journal article" date="2019" name="Sci. Rep.">
        <title>Orb-weaving spider Araneus ventricosus genome elucidates the spidroin gene catalogue.</title>
        <authorList>
            <person name="Kono N."/>
            <person name="Nakamura H."/>
            <person name="Ohtoshi R."/>
            <person name="Moran D.A.P."/>
            <person name="Shinohara A."/>
            <person name="Yoshida Y."/>
            <person name="Fujiwara M."/>
            <person name="Mori M."/>
            <person name="Tomita M."/>
            <person name="Arakawa K."/>
        </authorList>
    </citation>
    <scope>NUCLEOTIDE SEQUENCE [LARGE SCALE GENOMIC DNA]</scope>
</reference>
<evidence type="ECO:0000313" key="2">
    <source>
        <dbReference type="EMBL" id="GBM88379.1"/>
    </source>
</evidence>
<keyword evidence="3" id="KW-1185">Reference proteome</keyword>